<gene>
    <name evidence="2" type="ORF">F444_16066</name>
</gene>
<feature type="compositionally biased region" description="Low complexity" evidence="1">
    <location>
        <begin position="48"/>
        <end position="62"/>
    </location>
</feature>
<dbReference type="EMBL" id="ANJA01002982">
    <property type="protein sequence ID" value="ETO66837.1"/>
    <property type="molecule type" value="Genomic_DNA"/>
</dbReference>
<comment type="caution">
    <text evidence="2">The sequence shown here is derived from an EMBL/GenBank/DDBJ whole genome shotgun (WGS) entry which is preliminary data.</text>
</comment>
<organism evidence="2 3">
    <name type="scientific">Phytophthora nicotianae P1976</name>
    <dbReference type="NCBI Taxonomy" id="1317066"/>
    <lineage>
        <taxon>Eukaryota</taxon>
        <taxon>Sar</taxon>
        <taxon>Stramenopiles</taxon>
        <taxon>Oomycota</taxon>
        <taxon>Peronosporomycetes</taxon>
        <taxon>Peronosporales</taxon>
        <taxon>Peronosporaceae</taxon>
        <taxon>Phytophthora</taxon>
    </lineage>
</organism>
<proteinExistence type="predicted"/>
<evidence type="ECO:0000313" key="2">
    <source>
        <dbReference type="EMBL" id="ETO66837.1"/>
    </source>
</evidence>
<dbReference type="Proteomes" id="UP000028582">
    <property type="component" value="Unassembled WGS sequence"/>
</dbReference>
<evidence type="ECO:0000313" key="3">
    <source>
        <dbReference type="Proteomes" id="UP000028582"/>
    </source>
</evidence>
<reference evidence="2 3" key="1">
    <citation type="submission" date="2013-11" db="EMBL/GenBank/DDBJ databases">
        <title>The Genome Sequence of Phytophthora parasitica P1976.</title>
        <authorList>
            <consortium name="The Broad Institute Genomics Platform"/>
            <person name="Russ C."/>
            <person name="Tyler B."/>
            <person name="Panabieres F."/>
            <person name="Shan W."/>
            <person name="Tripathy S."/>
            <person name="Grunwald N."/>
            <person name="Machado M."/>
            <person name="Johnson C.S."/>
            <person name="Walker B."/>
            <person name="Young S."/>
            <person name="Zeng Q."/>
            <person name="Gargeya S."/>
            <person name="Fitzgerald M."/>
            <person name="Haas B."/>
            <person name="Abouelleil A."/>
            <person name="Allen A.W."/>
            <person name="Alvarado L."/>
            <person name="Arachchi H.M."/>
            <person name="Berlin A.M."/>
            <person name="Chapman S.B."/>
            <person name="Gainer-Dewar J."/>
            <person name="Goldberg J."/>
            <person name="Griggs A."/>
            <person name="Gujja S."/>
            <person name="Hansen M."/>
            <person name="Howarth C."/>
            <person name="Imamovic A."/>
            <person name="Ireland A."/>
            <person name="Larimer J."/>
            <person name="McCowan C."/>
            <person name="Murphy C."/>
            <person name="Pearson M."/>
            <person name="Poon T.W."/>
            <person name="Priest M."/>
            <person name="Roberts A."/>
            <person name="Saif S."/>
            <person name="Shea T."/>
            <person name="Sisk P."/>
            <person name="Sykes S."/>
            <person name="Wortman J."/>
            <person name="Nusbaum C."/>
            <person name="Birren B."/>
        </authorList>
    </citation>
    <scope>NUCLEOTIDE SEQUENCE [LARGE SCALE GENOMIC DNA]</scope>
    <source>
        <strain evidence="2 3">P1976</strain>
    </source>
</reference>
<feature type="region of interest" description="Disordered" evidence="1">
    <location>
        <begin position="1"/>
        <end position="71"/>
    </location>
</feature>
<sequence>MAGDVGPTAEAPRDAAAQGPQEPAQRVRARQEGAGSAGGYAHKDRGTQEGSQAGQASQGTGQVAQRDGPVLDVELKQRQELKEIQPVATYTSHALSFAPCQMDELTIAACMIGSWQIQNNRDVVLTVRLDILLGAVKKKLPAIY</sequence>
<name>A0A080ZJM6_PHYNI</name>
<evidence type="ECO:0000256" key="1">
    <source>
        <dbReference type="SAM" id="MobiDB-lite"/>
    </source>
</evidence>
<accession>A0A080ZJM6</accession>
<dbReference type="AlphaFoldDB" id="A0A080ZJM6"/>
<protein>
    <submittedName>
        <fullName evidence="2">Uncharacterized protein</fullName>
    </submittedName>
</protein>